<protein>
    <recommendedName>
        <fullName evidence="4">Glycosyltransferase RgtA/B/C/D-like domain-containing protein</fullName>
    </recommendedName>
</protein>
<dbReference type="EMBL" id="PFWL01000200">
    <property type="protein sequence ID" value="PJA55184.1"/>
    <property type="molecule type" value="Genomic_DNA"/>
</dbReference>
<evidence type="ECO:0008006" key="4">
    <source>
        <dbReference type="Google" id="ProtNLM"/>
    </source>
</evidence>
<keyword evidence="1" id="KW-0472">Membrane</keyword>
<feature type="transmembrane region" description="Helical" evidence="1">
    <location>
        <begin position="202"/>
        <end position="219"/>
    </location>
</feature>
<accession>A0A2M7XWU2</accession>
<evidence type="ECO:0000313" key="3">
    <source>
        <dbReference type="Proteomes" id="UP000229647"/>
    </source>
</evidence>
<dbReference type="AlphaFoldDB" id="A0A2M7XWU2"/>
<proteinExistence type="predicted"/>
<gene>
    <name evidence="2" type="ORF">CO165_04915</name>
</gene>
<evidence type="ECO:0000256" key="1">
    <source>
        <dbReference type="SAM" id="Phobius"/>
    </source>
</evidence>
<dbReference type="Proteomes" id="UP000229647">
    <property type="component" value="Unassembled WGS sequence"/>
</dbReference>
<organism evidence="2 3">
    <name type="scientific">Candidatus Roizmanbacteria bacterium CG_4_9_14_3_um_filter_33_18</name>
    <dbReference type="NCBI Taxonomy" id="1974841"/>
    <lineage>
        <taxon>Bacteria</taxon>
        <taxon>Candidatus Roizmaniibacteriota</taxon>
    </lineage>
</organism>
<keyword evidence="1" id="KW-0812">Transmembrane</keyword>
<feature type="non-terminal residue" evidence="2">
    <location>
        <position position="305"/>
    </location>
</feature>
<feature type="transmembrane region" description="Helical" evidence="1">
    <location>
        <begin position="166"/>
        <end position="195"/>
    </location>
</feature>
<feature type="transmembrane region" description="Helical" evidence="1">
    <location>
        <begin position="112"/>
        <end position="130"/>
    </location>
</feature>
<evidence type="ECO:0000313" key="2">
    <source>
        <dbReference type="EMBL" id="PJA55184.1"/>
    </source>
</evidence>
<feature type="transmembrane region" description="Helical" evidence="1">
    <location>
        <begin position="60"/>
        <end position="79"/>
    </location>
</feature>
<feature type="transmembrane region" description="Helical" evidence="1">
    <location>
        <begin position="7"/>
        <end position="25"/>
    </location>
</feature>
<name>A0A2M7XWU2_9BACT</name>
<feature type="transmembrane region" description="Helical" evidence="1">
    <location>
        <begin position="86"/>
        <end position="106"/>
    </location>
</feature>
<feature type="transmembrane region" description="Helical" evidence="1">
    <location>
        <begin position="270"/>
        <end position="289"/>
    </location>
</feature>
<comment type="caution">
    <text evidence="2">The sequence shown here is derived from an EMBL/GenBank/DDBJ whole genome shotgun (WGS) entry which is preliminary data.</text>
</comment>
<feature type="transmembrane region" description="Helical" evidence="1">
    <location>
        <begin position="137"/>
        <end position="154"/>
    </location>
</feature>
<keyword evidence="1" id="KW-1133">Transmembrane helix</keyword>
<reference evidence="3" key="1">
    <citation type="submission" date="2017-09" db="EMBL/GenBank/DDBJ databases">
        <title>Depth-based differentiation of microbial function through sediment-hosted aquifers and enrichment of novel symbionts in the deep terrestrial subsurface.</title>
        <authorList>
            <person name="Probst A.J."/>
            <person name="Ladd B."/>
            <person name="Jarett J.K."/>
            <person name="Geller-Mcgrath D.E."/>
            <person name="Sieber C.M.K."/>
            <person name="Emerson J.B."/>
            <person name="Anantharaman K."/>
            <person name="Thomas B.C."/>
            <person name="Malmstrom R."/>
            <person name="Stieglmeier M."/>
            <person name="Klingl A."/>
            <person name="Woyke T."/>
            <person name="Ryan C.M."/>
            <person name="Banfield J.F."/>
        </authorList>
    </citation>
    <scope>NUCLEOTIDE SEQUENCE [LARGE SCALE GENOMIC DNA]</scope>
</reference>
<sequence length="305" mass="35154">MRILKRYWFLIILVLFSFFLFSFKIQSSSSFEGDLGRDLFEIGKISYGNFTLLGPKGSFGGIYTAPYHYYLFLIPFVIGGRQLSGILLFNSILFSLSLVFFSFHVSKKFGKLTGFLSGLIIMLLPFFVFSARNPGNGFTPTAFFLFFMTIAYFYDVNKFGLVKMLLFGFLFGLILSMLFAYVIVLIPVLIFVFLLLKRKERFLIFLAGLIFAFAPLVLFELKNNFVMLKNTFIDKSYLSFVENTNLPNGVKLNKNIFTNSLDLINKMRSYFGINIYLVILFLVSSFAWLKKYKERSLVFVTGISF</sequence>